<dbReference type="Pfam" id="PF17805">
    <property type="entry name" value="AsnC_trans_reg2"/>
    <property type="match status" value="2"/>
</dbReference>
<evidence type="ECO:0000256" key="1">
    <source>
        <dbReference type="ARBA" id="ARBA00023239"/>
    </source>
</evidence>
<sequence>MEKEFLTRIQKSFPIDERPFAVLAKELGSSEKELIDLYQKLRDEKIIRQTSAIFDTKSLGYNSSLVAFKVDDIENAAKIINEHPGVSHNYERDHEFNLWFTIACAPDSKLGLEKTVEFLAKESNAKEYLILPTKRMFKISVQLDMKGNRAKKEKVAKKKKIPLTLKPLHYDLIRALQENIEACEKPYDALVQKLDIDYETLKKEAQRLQDAGVMRRFASILYHRKAGFKANAMVVWKIPEESAEAMGEMIAAYSAVSHCYLRPTYPSWPYPLFSMVHGKSKEEVEAIVNEMAKEIGVDEFFYLYSTREFKKMRIQYFSSEFEEWERGYIS</sequence>
<evidence type="ECO:0000313" key="8">
    <source>
        <dbReference type="EMBL" id="SFV57039.1"/>
    </source>
</evidence>
<dbReference type="Pfam" id="PF22451">
    <property type="entry name" value="NirdL-like_HTH"/>
    <property type="match status" value="1"/>
</dbReference>
<dbReference type="InterPro" id="IPR053953">
    <property type="entry name" value="NirdL-like_HTH"/>
</dbReference>
<comment type="catalytic activity">
    <reaction evidence="5">
        <text>siroheme + 2 H(+) = 12,18-didecarboxysiroheme + 2 CO2</text>
        <dbReference type="Rhea" id="RHEA:19093"/>
        <dbReference type="ChEBI" id="CHEBI:15378"/>
        <dbReference type="ChEBI" id="CHEBI:16526"/>
        <dbReference type="ChEBI" id="CHEBI:60052"/>
        <dbReference type="ChEBI" id="CHEBI:140497"/>
        <dbReference type="EC" id="4.1.1.111"/>
    </reaction>
</comment>
<dbReference type="EC" id="4.1.1.111" evidence="4"/>
<feature type="domain" description="Siroheme decarboxylase NirL-like HTH" evidence="7">
    <location>
        <begin position="2"/>
        <end position="48"/>
    </location>
</feature>
<evidence type="ECO:0000259" key="7">
    <source>
        <dbReference type="Pfam" id="PF22451"/>
    </source>
</evidence>
<dbReference type="Gene3D" id="3.30.70.3460">
    <property type="match status" value="2"/>
</dbReference>
<feature type="domain" description="Siroheme decarboxylase AsnC-like ligand binding" evidence="6">
    <location>
        <begin position="59"/>
        <end position="138"/>
    </location>
</feature>
<evidence type="ECO:0000256" key="3">
    <source>
        <dbReference type="ARBA" id="ARBA00023457"/>
    </source>
</evidence>
<dbReference type="PANTHER" id="PTHR43413:SF1">
    <property type="entry name" value="SIROHEME DECARBOXYLASE NIRL SUBUNIT"/>
    <property type="match status" value="1"/>
</dbReference>
<feature type="domain" description="Siroheme decarboxylase AsnC-like ligand binding" evidence="6">
    <location>
        <begin position="225"/>
        <end position="310"/>
    </location>
</feature>
<dbReference type="AlphaFoldDB" id="A0A1W1BU34"/>
<dbReference type="InterPro" id="IPR040523">
    <property type="entry name" value="AsnC_trans_reg2"/>
</dbReference>
<protein>
    <recommendedName>
        <fullName evidence="4">siroheme decarboxylase</fullName>
        <ecNumber evidence="4">4.1.1.111</ecNumber>
    </recommendedName>
</protein>
<comment type="similarity">
    <text evidence="3">Belongs to the Ahb/Nir family.</text>
</comment>
<proteinExistence type="inferred from homology"/>
<organism evidence="8">
    <name type="scientific">hydrothermal vent metagenome</name>
    <dbReference type="NCBI Taxonomy" id="652676"/>
    <lineage>
        <taxon>unclassified sequences</taxon>
        <taxon>metagenomes</taxon>
        <taxon>ecological metagenomes</taxon>
    </lineage>
</organism>
<name>A0A1W1BU34_9ZZZZ</name>
<dbReference type="PANTHER" id="PTHR43413">
    <property type="entry name" value="TRANSCRIPTIONAL REGULATOR, ASNC FAMILY"/>
    <property type="match status" value="1"/>
</dbReference>
<keyword evidence="1" id="KW-0456">Lyase</keyword>
<accession>A0A1W1BU34</accession>
<reference evidence="8" key="1">
    <citation type="submission" date="2016-10" db="EMBL/GenBank/DDBJ databases">
        <authorList>
            <person name="de Groot N.N."/>
        </authorList>
    </citation>
    <scope>NUCLEOTIDE SEQUENCE</scope>
</reference>
<gene>
    <name evidence="8" type="ORF">MNB_SM-7-474</name>
</gene>
<evidence type="ECO:0000259" key="6">
    <source>
        <dbReference type="Pfam" id="PF17805"/>
    </source>
</evidence>
<evidence type="ECO:0000256" key="4">
    <source>
        <dbReference type="ARBA" id="ARBA00023471"/>
    </source>
</evidence>
<evidence type="ECO:0000256" key="2">
    <source>
        <dbReference type="ARBA" id="ARBA00023444"/>
    </source>
</evidence>
<dbReference type="InterPro" id="IPR050684">
    <property type="entry name" value="HTH-Siroheme_Decarb"/>
</dbReference>
<dbReference type="GO" id="GO:0016829">
    <property type="term" value="F:lyase activity"/>
    <property type="evidence" value="ECO:0007669"/>
    <property type="project" value="UniProtKB-KW"/>
</dbReference>
<evidence type="ECO:0000256" key="5">
    <source>
        <dbReference type="ARBA" id="ARBA00048470"/>
    </source>
</evidence>
<comment type="pathway">
    <text evidence="2">Porphyrin-containing compound metabolism.</text>
</comment>
<dbReference type="EMBL" id="FPHB01000038">
    <property type="protein sequence ID" value="SFV57039.1"/>
    <property type="molecule type" value="Genomic_DNA"/>
</dbReference>